<protein>
    <recommendedName>
        <fullName evidence="1">N-acetyltransferase domain-containing protein</fullName>
    </recommendedName>
</protein>
<gene>
    <name evidence="2" type="ORF">DI598_10960</name>
</gene>
<reference evidence="2 3" key="1">
    <citation type="submission" date="2017-11" db="EMBL/GenBank/DDBJ databases">
        <title>Infants hospitalized years apart are colonized by the same room-sourced microbial strains.</title>
        <authorList>
            <person name="Brooks B."/>
            <person name="Olm M.R."/>
            <person name="Firek B.A."/>
            <person name="Baker R."/>
            <person name="Thomas B.C."/>
            <person name="Morowitz M.J."/>
            <person name="Banfield J.F."/>
        </authorList>
    </citation>
    <scope>NUCLEOTIDE SEQUENCE [LARGE SCALE GENOMIC DNA]</scope>
    <source>
        <strain evidence="2">S2_009_000_R2_76</strain>
    </source>
</reference>
<evidence type="ECO:0000313" key="2">
    <source>
        <dbReference type="EMBL" id="PZP47395.1"/>
    </source>
</evidence>
<proteinExistence type="predicted"/>
<evidence type="ECO:0000313" key="3">
    <source>
        <dbReference type="Proteomes" id="UP000249645"/>
    </source>
</evidence>
<dbReference type="AlphaFoldDB" id="A0A2W5ETW8"/>
<accession>A0A2W5ETW8</accession>
<organism evidence="2 3">
    <name type="scientific">Pseudopedobacter saltans</name>
    <dbReference type="NCBI Taxonomy" id="151895"/>
    <lineage>
        <taxon>Bacteria</taxon>
        <taxon>Pseudomonadati</taxon>
        <taxon>Bacteroidota</taxon>
        <taxon>Sphingobacteriia</taxon>
        <taxon>Sphingobacteriales</taxon>
        <taxon>Sphingobacteriaceae</taxon>
        <taxon>Pseudopedobacter</taxon>
    </lineage>
</organism>
<dbReference type="EMBL" id="QFOI01000192">
    <property type="protein sequence ID" value="PZP47395.1"/>
    <property type="molecule type" value="Genomic_DNA"/>
</dbReference>
<dbReference type="Pfam" id="PF13673">
    <property type="entry name" value="Acetyltransf_10"/>
    <property type="match status" value="1"/>
</dbReference>
<dbReference type="CDD" id="cd04301">
    <property type="entry name" value="NAT_SF"/>
    <property type="match status" value="1"/>
</dbReference>
<evidence type="ECO:0000259" key="1">
    <source>
        <dbReference type="PROSITE" id="PS51186"/>
    </source>
</evidence>
<dbReference type="InterPro" id="IPR000182">
    <property type="entry name" value="GNAT_dom"/>
</dbReference>
<feature type="non-terminal residue" evidence="2">
    <location>
        <position position="121"/>
    </location>
</feature>
<sequence length="121" mass="14234">MVYRLQQATEHDFETLYEIKTDSIKPYVEKIWGWDEEVQKAFLRRETPIEQVKLIFISDNKLAGFVQLTENEQEIFIGSLFLTSQFQSKGIGRAILEGQFQKRKNVRLEVLKINPLEKNAN</sequence>
<feature type="domain" description="N-acetyltransferase" evidence="1">
    <location>
        <begin position="3"/>
        <end position="121"/>
    </location>
</feature>
<dbReference type="GO" id="GO:0016747">
    <property type="term" value="F:acyltransferase activity, transferring groups other than amino-acyl groups"/>
    <property type="evidence" value="ECO:0007669"/>
    <property type="project" value="InterPro"/>
</dbReference>
<name>A0A2W5ETW8_9SPHI</name>
<dbReference type="PROSITE" id="PS51186">
    <property type="entry name" value="GNAT"/>
    <property type="match status" value="1"/>
</dbReference>
<comment type="caution">
    <text evidence="2">The sequence shown here is derived from an EMBL/GenBank/DDBJ whole genome shotgun (WGS) entry which is preliminary data.</text>
</comment>
<dbReference type="Proteomes" id="UP000249645">
    <property type="component" value="Unassembled WGS sequence"/>
</dbReference>
<dbReference type="Gene3D" id="3.40.630.30">
    <property type="match status" value="1"/>
</dbReference>
<dbReference type="SUPFAM" id="SSF55729">
    <property type="entry name" value="Acyl-CoA N-acyltransferases (Nat)"/>
    <property type="match status" value="1"/>
</dbReference>
<dbReference type="InterPro" id="IPR016181">
    <property type="entry name" value="Acyl_CoA_acyltransferase"/>
</dbReference>